<dbReference type="RefSeq" id="WP_155668256.1">
    <property type="nucleotide sequence ID" value="NZ_WOCA01000004.1"/>
</dbReference>
<accession>A0A6N8FKG7</accession>
<name>A0A6N8FKG7_9BACI</name>
<dbReference type="Proteomes" id="UP000469125">
    <property type="component" value="Unassembled WGS sequence"/>
</dbReference>
<dbReference type="AlphaFoldDB" id="A0A6N8FKG7"/>
<dbReference type="EMBL" id="WOCA01000004">
    <property type="protein sequence ID" value="MUK88279.1"/>
    <property type="molecule type" value="Genomic_DNA"/>
</dbReference>
<evidence type="ECO:0008006" key="3">
    <source>
        <dbReference type="Google" id="ProtNLM"/>
    </source>
</evidence>
<reference evidence="1 2" key="1">
    <citation type="submission" date="2019-11" db="EMBL/GenBank/DDBJ databases">
        <authorList>
            <person name="Li X."/>
        </authorList>
    </citation>
    <scope>NUCLEOTIDE SEQUENCE [LARGE SCALE GENOMIC DNA]</scope>
    <source>
        <strain evidence="1 2">L9</strain>
    </source>
</reference>
<comment type="caution">
    <text evidence="1">The sequence shown here is derived from an EMBL/GenBank/DDBJ whole genome shotgun (WGS) entry which is preliminary data.</text>
</comment>
<sequence length="138" mass="16180">MLGKENFLRKTILWIPILSLFIVSGCANNEMDWNDLTRLDVQVGEEDLIITGSETVHEVRKIFSSIKWEENVPTVINGNEDIKVTLFFQFDKNMPERLVEYLIWFDQQDQLAIVKNNDENLYGVLENVNLLKHLLLER</sequence>
<keyword evidence="2" id="KW-1185">Reference proteome</keyword>
<dbReference type="PROSITE" id="PS51257">
    <property type="entry name" value="PROKAR_LIPOPROTEIN"/>
    <property type="match status" value="1"/>
</dbReference>
<evidence type="ECO:0000313" key="1">
    <source>
        <dbReference type="EMBL" id="MUK88279.1"/>
    </source>
</evidence>
<protein>
    <recommendedName>
        <fullName evidence="3">Lipoprotein</fullName>
    </recommendedName>
</protein>
<proteinExistence type="predicted"/>
<gene>
    <name evidence="1" type="ORF">GMD78_07735</name>
</gene>
<evidence type="ECO:0000313" key="2">
    <source>
        <dbReference type="Proteomes" id="UP000469125"/>
    </source>
</evidence>
<organism evidence="1 2">
    <name type="scientific">Ornithinibacillus caprae</name>
    <dbReference type="NCBI Taxonomy" id="2678566"/>
    <lineage>
        <taxon>Bacteria</taxon>
        <taxon>Bacillati</taxon>
        <taxon>Bacillota</taxon>
        <taxon>Bacilli</taxon>
        <taxon>Bacillales</taxon>
        <taxon>Bacillaceae</taxon>
        <taxon>Ornithinibacillus</taxon>
    </lineage>
</organism>